<evidence type="ECO:0000259" key="1">
    <source>
        <dbReference type="Pfam" id="PF01592"/>
    </source>
</evidence>
<sequence>MDTPALYRDIVLAHQRAPRRFGSLQQPSHRCDGVNALCGDSLQIEILLRDGRIADYAFRGECCAIAMATASLLGERAIGLDAAALAALQQEFTALVQGESAGLALGDLAALGELARYPARRKCALLPWATLAAALAGHAHTTTEKDAA</sequence>
<dbReference type="Gene3D" id="3.90.1010.10">
    <property type="match status" value="1"/>
</dbReference>
<dbReference type="SUPFAM" id="SSF82649">
    <property type="entry name" value="SufE/NifU"/>
    <property type="match status" value="1"/>
</dbReference>
<evidence type="ECO:0000313" key="2">
    <source>
        <dbReference type="EMBL" id="TDR48438.1"/>
    </source>
</evidence>
<dbReference type="AlphaFoldDB" id="A0A4R6Z946"/>
<comment type="caution">
    <text evidence="2">The sequence shown here is derived from an EMBL/GenBank/DDBJ whole genome shotgun (WGS) entry which is preliminary data.</text>
</comment>
<proteinExistence type="predicted"/>
<dbReference type="RefSeq" id="WP_133816565.1">
    <property type="nucleotide sequence ID" value="NZ_SNZH01000001.1"/>
</dbReference>
<dbReference type="GO" id="GO:0005506">
    <property type="term" value="F:iron ion binding"/>
    <property type="evidence" value="ECO:0007669"/>
    <property type="project" value="InterPro"/>
</dbReference>
<dbReference type="GO" id="GO:0016226">
    <property type="term" value="P:iron-sulfur cluster assembly"/>
    <property type="evidence" value="ECO:0007669"/>
    <property type="project" value="InterPro"/>
</dbReference>
<accession>A0A4R6Z946</accession>
<name>A0A4R6Z946_9GAMM</name>
<organism evidence="2 3">
    <name type="scientific">Tahibacter aquaticus</name>
    <dbReference type="NCBI Taxonomy" id="520092"/>
    <lineage>
        <taxon>Bacteria</taxon>
        <taxon>Pseudomonadati</taxon>
        <taxon>Pseudomonadota</taxon>
        <taxon>Gammaproteobacteria</taxon>
        <taxon>Lysobacterales</taxon>
        <taxon>Rhodanobacteraceae</taxon>
        <taxon>Tahibacter</taxon>
    </lineage>
</organism>
<feature type="domain" description="NIF system FeS cluster assembly NifU N-terminal" evidence="1">
    <location>
        <begin position="7"/>
        <end position="123"/>
    </location>
</feature>
<evidence type="ECO:0000313" key="3">
    <source>
        <dbReference type="Proteomes" id="UP000295293"/>
    </source>
</evidence>
<dbReference type="OrthoDB" id="9804157at2"/>
<dbReference type="Proteomes" id="UP000295293">
    <property type="component" value="Unassembled WGS sequence"/>
</dbReference>
<dbReference type="NCBIfam" id="TIGR01994">
    <property type="entry name" value="SUF_scaf_2"/>
    <property type="match status" value="1"/>
</dbReference>
<dbReference type="InterPro" id="IPR002871">
    <property type="entry name" value="NIF_FeS_clus_asmbl_NifU_N"/>
</dbReference>
<dbReference type="CDD" id="cd06664">
    <property type="entry name" value="IscU_like"/>
    <property type="match status" value="1"/>
</dbReference>
<reference evidence="2 3" key="1">
    <citation type="submission" date="2019-03" db="EMBL/GenBank/DDBJ databases">
        <title>Genomic Encyclopedia of Type Strains, Phase IV (KMG-IV): sequencing the most valuable type-strain genomes for metagenomic binning, comparative biology and taxonomic classification.</title>
        <authorList>
            <person name="Goeker M."/>
        </authorList>
    </citation>
    <scope>NUCLEOTIDE SEQUENCE [LARGE SCALE GENOMIC DNA]</scope>
    <source>
        <strain evidence="2 3">DSM 21667</strain>
    </source>
</reference>
<keyword evidence="3" id="KW-1185">Reference proteome</keyword>
<protein>
    <submittedName>
        <fullName evidence="2">Nitrogen fixation NifU-like protein</fullName>
    </submittedName>
</protein>
<dbReference type="GO" id="GO:0051536">
    <property type="term" value="F:iron-sulfur cluster binding"/>
    <property type="evidence" value="ECO:0007669"/>
    <property type="project" value="InterPro"/>
</dbReference>
<dbReference type="EMBL" id="SNZH01000001">
    <property type="protein sequence ID" value="TDR48438.1"/>
    <property type="molecule type" value="Genomic_DNA"/>
</dbReference>
<gene>
    <name evidence="2" type="ORF">DFR29_10158</name>
</gene>
<dbReference type="Pfam" id="PF01592">
    <property type="entry name" value="NifU_N"/>
    <property type="match status" value="1"/>
</dbReference>